<feature type="domain" description="Response regulatory" evidence="10">
    <location>
        <begin position="3"/>
        <end position="114"/>
    </location>
</feature>
<reference evidence="13" key="1">
    <citation type="journal article" date="2019" name="Int. J. Syst. Evol. Microbiol.">
        <title>The Global Catalogue of Microorganisms (GCM) 10K type strain sequencing project: providing services to taxonomists for standard genome sequencing and annotation.</title>
        <authorList>
            <consortium name="The Broad Institute Genomics Platform"/>
            <consortium name="The Broad Institute Genome Sequencing Center for Infectious Disease"/>
            <person name="Wu L."/>
            <person name="Ma J."/>
        </authorList>
    </citation>
    <scope>NUCLEOTIDE SEQUENCE [LARGE SCALE GENOMIC DNA]</scope>
    <source>
        <strain evidence="13">CGMCC 1.16033</strain>
    </source>
</reference>
<evidence type="ECO:0000256" key="8">
    <source>
        <dbReference type="PROSITE-ProRule" id="PRU00169"/>
    </source>
</evidence>
<dbReference type="InterPro" id="IPR036388">
    <property type="entry name" value="WH-like_DNA-bd_sf"/>
</dbReference>
<name>A0ABQ1SV91_9GAMM</name>
<protein>
    <submittedName>
        <fullName evidence="12">DNA-binding response regulator</fullName>
    </submittedName>
</protein>
<accession>A0ABQ1SV91</accession>
<evidence type="ECO:0000256" key="4">
    <source>
        <dbReference type="ARBA" id="ARBA00023012"/>
    </source>
</evidence>
<dbReference type="PANTHER" id="PTHR48111">
    <property type="entry name" value="REGULATOR OF RPOS"/>
    <property type="match status" value="1"/>
</dbReference>
<dbReference type="SUPFAM" id="SSF46894">
    <property type="entry name" value="C-terminal effector domain of the bipartite response regulators"/>
    <property type="match status" value="1"/>
</dbReference>
<evidence type="ECO:0000256" key="1">
    <source>
        <dbReference type="ARBA" id="ARBA00004496"/>
    </source>
</evidence>
<dbReference type="Pfam" id="PF00072">
    <property type="entry name" value="Response_reg"/>
    <property type="match status" value="1"/>
</dbReference>
<dbReference type="Gene3D" id="1.10.10.10">
    <property type="entry name" value="Winged helix-like DNA-binding domain superfamily/Winged helix DNA-binding domain"/>
    <property type="match status" value="1"/>
</dbReference>
<keyword evidence="2" id="KW-0963">Cytoplasm</keyword>
<dbReference type="EMBL" id="BMKO01000001">
    <property type="protein sequence ID" value="GGE66221.1"/>
    <property type="molecule type" value="Genomic_DNA"/>
</dbReference>
<dbReference type="Pfam" id="PF00486">
    <property type="entry name" value="Trans_reg_C"/>
    <property type="match status" value="1"/>
</dbReference>
<evidence type="ECO:0000259" key="10">
    <source>
        <dbReference type="PROSITE" id="PS50110"/>
    </source>
</evidence>
<evidence type="ECO:0000313" key="13">
    <source>
        <dbReference type="Proteomes" id="UP000606498"/>
    </source>
</evidence>
<dbReference type="InterPro" id="IPR016032">
    <property type="entry name" value="Sig_transdc_resp-reg_C-effctor"/>
</dbReference>
<comment type="subcellular location">
    <subcellularLocation>
        <location evidence="1">Cytoplasm</location>
    </subcellularLocation>
</comment>
<dbReference type="InterPro" id="IPR001789">
    <property type="entry name" value="Sig_transdc_resp-reg_receiver"/>
</dbReference>
<dbReference type="PROSITE" id="PS50110">
    <property type="entry name" value="RESPONSE_REGULATORY"/>
    <property type="match status" value="1"/>
</dbReference>
<sequence length="226" mass="26325">MTKILLVDDDLEFRDLLKETLESEGHYVVAATDGLDALMRLDTFTPDVILLDLMMPKLNGFEMLLARKDKTPVIVISAIDNEEERIKGYELGADDFLSKPFSVKELLVRIQALIRRINICKEQETAELTFNKHIQFDETDNTVAIADQQLCLTQTEFRLFKYLFDRKGQVVTKQELQRRVLKKELGQFDRNLDMHISNTRRKLEQTQLPRSLINTVRGQGYSFNLW</sequence>
<keyword evidence="4" id="KW-0902">Two-component regulatory system</keyword>
<evidence type="ECO:0000313" key="12">
    <source>
        <dbReference type="EMBL" id="GGE66221.1"/>
    </source>
</evidence>
<dbReference type="Gene3D" id="6.10.250.690">
    <property type="match status" value="1"/>
</dbReference>
<evidence type="ECO:0000259" key="11">
    <source>
        <dbReference type="PROSITE" id="PS51755"/>
    </source>
</evidence>
<dbReference type="InterPro" id="IPR011006">
    <property type="entry name" value="CheY-like_superfamily"/>
</dbReference>
<dbReference type="SMART" id="SM00862">
    <property type="entry name" value="Trans_reg_C"/>
    <property type="match status" value="1"/>
</dbReference>
<keyword evidence="7" id="KW-0804">Transcription</keyword>
<dbReference type="PROSITE" id="PS51755">
    <property type="entry name" value="OMPR_PHOB"/>
    <property type="match status" value="1"/>
</dbReference>
<proteinExistence type="predicted"/>
<keyword evidence="5" id="KW-0805">Transcription regulation</keyword>
<dbReference type="Proteomes" id="UP000606498">
    <property type="component" value="Unassembled WGS sequence"/>
</dbReference>
<dbReference type="RefSeq" id="WP_100143610.1">
    <property type="nucleotide sequence ID" value="NZ_AP024618.1"/>
</dbReference>
<evidence type="ECO:0000256" key="5">
    <source>
        <dbReference type="ARBA" id="ARBA00023015"/>
    </source>
</evidence>
<dbReference type="SUPFAM" id="SSF52172">
    <property type="entry name" value="CheY-like"/>
    <property type="match status" value="1"/>
</dbReference>
<feature type="domain" description="OmpR/PhoB-type" evidence="11">
    <location>
        <begin position="125"/>
        <end position="225"/>
    </location>
</feature>
<dbReference type="PANTHER" id="PTHR48111:SF39">
    <property type="entry name" value="TRANSCRIPTIONAL REGULATORY PROTEIN CPXR"/>
    <property type="match status" value="1"/>
</dbReference>
<evidence type="ECO:0000256" key="9">
    <source>
        <dbReference type="PROSITE-ProRule" id="PRU01091"/>
    </source>
</evidence>
<feature type="DNA-binding region" description="OmpR/PhoB-type" evidence="9">
    <location>
        <begin position="125"/>
        <end position="225"/>
    </location>
</feature>
<evidence type="ECO:0000256" key="3">
    <source>
        <dbReference type="ARBA" id="ARBA00022553"/>
    </source>
</evidence>
<comment type="caution">
    <text evidence="12">The sequence shown here is derived from an EMBL/GenBank/DDBJ whole genome shotgun (WGS) entry which is preliminary data.</text>
</comment>
<keyword evidence="3 8" id="KW-0597">Phosphoprotein</keyword>
<keyword evidence="13" id="KW-1185">Reference proteome</keyword>
<dbReference type="GO" id="GO:0003677">
    <property type="term" value="F:DNA binding"/>
    <property type="evidence" value="ECO:0007669"/>
    <property type="project" value="UniProtKB-KW"/>
</dbReference>
<evidence type="ECO:0000256" key="2">
    <source>
        <dbReference type="ARBA" id="ARBA00022490"/>
    </source>
</evidence>
<keyword evidence="6 9" id="KW-0238">DNA-binding</keyword>
<evidence type="ECO:0000256" key="6">
    <source>
        <dbReference type="ARBA" id="ARBA00023125"/>
    </source>
</evidence>
<feature type="modified residue" description="4-aspartylphosphate" evidence="8">
    <location>
        <position position="52"/>
    </location>
</feature>
<dbReference type="InterPro" id="IPR039420">
    <property type="entry name" value="WalR-like"/>
</dbReference>
<dbReference type="CDD" id="cd00383">
    <property type="entry name" value="trans_reg_C"/>
    <property type="match status" value="1"/>
</dbReference>
<dbReference type="Gene3D" id="3.40.50.2300">
    <property type="match status" value="1"/>
</dbReference>
<dbReference type="InterPro" id="IPR001867">
    <property type="entry name" value="OmpR/PhoB-type_DNA-bd"/>
</dbReference>
<evidence type="ECO:0000256" key="7">
    <source>
        <dbReference type="ARBA" id="ARBA00023163"/>
    </source>
</evidence>
<gene>
    <name evidence="12" type="ORF">GCM10011520_03670</name>
</gene>
<organism evidence="12 13">
    <name type="scientific">Shewanella carassii</name>
    <dbReference type="NCBI Taxonomy" id="1987584"/>
    <lineage>
        <taxon>Bacteria</taxon>
        <taxon>Pseudomonadati</taxon>
        <taxon>Pseudomonadota</taxon>
        <taxon>Gammaproteobacteria</taxon>
        <taxon>Alteromonadales</taxon>
        <taxon>Shewanellaceae</taxon>
        <taxon>Shewanella</taxon>
    </lineage>
</organism>
<dbReference type="SMART" id="SM00448">
    <property type="entry name" value="REC"/>
    <property type="match status" value="1"/>
</dbReference>